<reference evidence="6" key="1">
    <citation type="submission" date="2023-01" db="EMBL/GenBank/DDBJ databases">
        <title>Metagenome sequencing of chrysophaentin producing Chrysophaeum taylorii.</title>
        <authorList>
            <person name="Davison J."/>
            <person name="Bewley C."/>
        </authorList>
    </citation>
    <scope>NUCLEOTIDE SEQUENCE</scope>
    <source>
        <strain evidence="6">NIES-1699</strain>
    </source>
</reference>
<evidence type="ECO:0000256" key="4">
    <source>
        <dbReference type="SAM" id="MobiDB-lite"/>
    </source>
</evidence>
<evidence type="ECO:0000256" key="2">
    <source>
        <dbReference type="ARBA" id="ARBA00022448"/>
    </source>
</evidence>
<dbReference type="Pfam" id="PF06046">
    <property type="entry name" value="Sec6"/>
    <property type="match status" value="1"/>
</dbReference>
<dbReference type="SUPFAM" id="SSF50729">
    <property type="entry name" value="PH domain-like"/>
    <property type="match status" value="1"/>
</dbReference>
<dbReference type="Proteomes" id="UP001230188">
    <property type="component" value="Unassembled WGS sequence"/>
</dbReference>
<keyword evidence="3" id="KW-0268">Exocytosis</keyword>
<dbReference type="PANTHER" id="PTHR21292:SF1">
    <property type="entry name" value="EXOCYST COMPLEX COMPONENT 3"/>
    <property type="match status" value="1"/>
</dbReference>
<dbReference type="AlphaFoldDB" id="A0AAD7U4L2"/>
<protein>
    <recommendedName>
        <fullName evidence="5">PH domain-containing protein</fullName>
    </recommendedName>
</protein>
<organism evidence="6 7">
    <name type="scientific">Chrysophaeum taylorii</name>
    <dbReference type="NCBI Taxonomy" id="2483200"/>
    <lineage>
        <taxon>Eukaryota</taxon>
        <taxon>Sar</taxon>
        <taxon>Stramenopiles</taxon>
        <taxon>Ochrophyta</taxon>
        <taxon>Pelagophyceae</taxon>
        <taxon>Pelagomonadales</taxon>
        <taxon>Pelagomonadaceae</taxon>
        <taxon>Chrysophaeum</taxon>
    </lineage>
</organism>
<evidence type="ECO:0000313" key="7">
    <source>
        <dbReference type="Proteomes" id="UP001230188"/>
    </source>
</evidence>
<feature type="region of interest" description="Disordered" evidence="4">
    <location>
        <begin position="411"/>
        <end position="434"/>
    </location>
</feature>
<dbReference type="GO" id="GO:0000145">
    <property type="term" value="C:exocyst"/>
    <property type="evidence" value="ECO:0007669"/>
    <property type="project" value="InterPro"/>
</dbReference>
<gene>
    <name evidence="6" type="ORF">CTAYLR_007376</name>
</gene>
<evidence type="ECO:0000313" key="6">
    <source>
        <dbReference type="EMBL" id="KAJ8598160.1"/>
    </source>
</evidence>
<dbReference type="Pfam" id="PF00169">
    <property type="entry name" value="PH"/>
    <property type="match status" value="1"/>
</dbReference>
<dbReference type="Gene3D" id="2.30.29.30">
    <property type="entry name" value="Pleckstrin-homology domain (PH domain)/Phosphotyrosine-binding domain (PTB)"/>
    <property type="match status" value="1"/>
</dbReference>
<comment type="caution">
    <text evidence="6">The sequence shown here is derived from an EMBL/GenBank/DDBJ whole genome shotgun (WGS) entry which is preliminary data.</text>
</comment>
<keyword evidence="2" id="KW-0813">Transport</keyword>
<dbReference type="InterPro" id="IPR001849">
    <property type="entry name" value="PH_domain"/>
</dbReference>
<sequence length="868" mass="93888">MRRLSRKMSSLSLGPQQEAADEEIVQSFLAQNNYGSAEEALACLLRGAIVVGASPMVTLVGGKPANTGRPLAVTRRKPQSIDEGEAWKRGWLQKKGDGAIGPGSAWRTRYFCVSETGIVYYVDDKPGTATQGAISWADVVNVREGATRKHKDSSAPEIRVETAGRVYRLWAGDADSHASWLGVLRNRGKQEDVVVQAREPLSVRHSIVGSGLGSTEAITFVTVASLVAFFEQRTNALGDAAHDPHAVPLTHLQEEFDVARSMAAAATLFVERGQGALKSIAADSYGAALARGDLAAAARALPVCKREGSDVAEAVDGFLRTHLTAVDERLLFRGCDEMEARGDDDDDHDDILAGLVSDARRLVAAFDALRDADMARAFDDDGRARAREIARRAVREDLGPRVANLELRRALSSTWPPRPPTRSPTPPKQDGSPSVQAVLSFISVGAALGSREISSPEVEGLVSTLRASYLASVSRATRTWIRAVRDRDMDVTESSTTGLLITTGPEDAIRCAREQLMLATDSDLETKSAVSETVVAAVALYGDADDAESPHGVETTPTTTTTMTKASSSSKKSKAAAFVVEPDLQRSVARANDCRRCADRLVELVVPKNNDDIKNVQNLPRGVGDAVATLDRASERAVDAVVALVSRDAREAISGLFGDSWEAGDTVVASVKLTIEDYLGDLTKHLAQPLFRPTFCAVVRKVVALYVERLCDPAAAAAKAATHGRELGAYLGIQRDLVMLEDLCRDFAAKGVVEEGIDATLLLPLRNVYTLVVELLNNHSGFPDRVVELLHKPFGRQANDVAKGVLALHPRLKRDAYDRIKKECLRRQPPDDEGMVTLQLKKSAHTRHSTYKFKLAHKLLESSRSIHQ</sequence>
<evidence type="ECO:0000256" key="3">
    <source>
        <dbReference type="ARBA" id="ARBA00022483"/>
    </source>
</evidence>
<dbReference type="EMBL" id="JAQMWT010000685">
    <property type="protein sequence ID" value="KAJ8598160.1"/>
    <property type="molecule type" value="Genomic_DNA"/>
</dbReference>
<evidence type="ECO:0000256" key="1">
    <source>
        <dbReference type="ARBA" id="ARBA00009447"/>
    </source>
</evidence>
<accession>A0AAD7U4L2</accession>
<dbReference type="InterPro" id="IPR010326">
    <property type="entry name" value="EXOC3/Sec6"/>
</dbReference>
<dbReference type="PROSITE" id="PS50003">
    <property type="entry name" value="PH_DOMAIN"/>
    <property type="match status" value="1"/>
</dbReference>
<dbReference type="PANTHER" id="PTHR21292">
    <property type="entry name" value="EXOCYST COMPLEX COMPONENT SEC6-RELATED"/>
    <property type="match status" value="1"/>
</dbReference>
<dbReference type="GO" id="GO:0051601">
    <property type="term" value="P:exocyst localization"/>
    <property type="evidence" value="ECO:0007669"/>
    <property type="project" value="TreeGrafter"/>
</dbReference>
<evidence type="ECO:0000259" key="5">
    <source>
        <dbReference type="PROSITE" id="PS50003"/>
    </source>
</evidence>
<feature type="compositionally biased region" description="Pro residues" evidence="4">
    <location>
        <begin position="416"/>
        <end position="427"/>
    </location>
</feature>
<dbReference type="GO" id="GO:0006887">
    <property type="term" value="P:exocytosis"/>
    <property type="evidence" value="ECO:0007669"/>
    <property type="project" value="UniProtKB-KW"/>
</dbReference>
<proteinExistence type="inferred from homology"/>
<dbReference type="InterPro" id="IPR042532">
    <property type="entry name" value="EXOC3/Sec6_C"/>
</dbReference>
<name>A0AAD7U4L2_9STRA</name>
<feature type="domain" description="PH" evidence="5">
    <location>
        <begin position="85"/>
        <end position="189"/>
    </location>
</feature>
<dbReference type="SMART" id="SM00233">
    <property type="entry name" value="PH"/>
    <property type="match status" value="1"/>
</dbReference>
<comment type="similarity">
    <text evidence="1">Belongs to the SEC6 family.</text>
</comment>
<feature type="region of interest" description="Disordered" evidence="4">
    <location>
        <begin position="547"/>
        <end position="568"/>
    </location>
</feature>
<dbReference type="InterPro" id="IPR011993">
    <property type="entry name" value="PH-like_dom_sf"/>
</dbReference>
<dbReference type="GO" id="GO:0000149">
    <property type="term" value="F:SNARE binding"/>
    <property type="evidence" value="ECO:0007669"/>
    <property type="project" value="TreeGrafter"/>
</dbReference>
<dbReference type="Gene3D" id="1.10.357.70">
    <property type="entry name" value="Exocyst complex component Sec6, C-terminal domain"/>
    <property type="match status" value="1"/>
</dbReference>
<keyword evidence="7" id="KW-1185">Reference proteome</keyword>
<feature type="compositionally biased region" description="Low complexity" evidence="4">
    <location>
        <begin position="555"/>
        <end position="568"/>
    </location>
</feature>